<accession>X1KRZ1</accession>
<feature type="non-terminal residue" evidence="1">
    <location>
        <position position="1"/>
    </location>
</feature>
<evidence type="ECO:0000313" key="1">
    <source>
        <dbReference type="EMBL" id="GAH92919.1"/>
    </source>
</evidence>
<protein>
    <submittedName>
        <fullName evidence="1">Uncharacterized protein</fullName>
    </submittedName>
</protein>
<organism evidence="1">
    <name type="scientific">marine sediment metagenome</name>
    <dbReference type="NCBI Taxonomy" id="412755"/>
    <lineage>
        <taxon>unclassified sequences</taxon>
        <taxon>metagenomes</taxon>
        <taxon>ecological metagenomes</taxon>
    </lineage>
</organism>
<gene>
    <name evidence="1" type="ORF">S03H2_72748</name>
</gene>
<feature type="non-terminal residue" evidence="1">
    <location>
        <position position="47"/>
    </location>
</feature>
<proteinExistence type="predicted"/>
<sequence length="47" mass="5539">DISKVRKKADISYNSFLLLQEIMDKGYAFLCSQYGLKDYQILKKKFS</sequence>
<comment type="caution">
    <text evidence="1">The sequence shown here is derived from an EMBL/GenBank/DDBJ whole genome shotgun (WGS) entry which is preliminary data.</text>
</comment>
<reference evidence="1" key="1">
    <citation type="journal article" date="2014" name="Front. Microbiol.">
        <title>High frequency of phylogenetically diverse reductive dehalogenase-homologous genes in deep subseafloor sedimentary metagenomes.</title>
        <authorList>
            <person name="Kawai M."/>
            <person name="Futagami T."/>
            <person name="Toyoda A."/>
            <person name="Takaki Y."/>
            <person name="Nishi S."/>
            <person name="Hori S."/>
            <person name="Arai W."/>
            <person name="Tsubouchi T."/>
            <person name="Morono Y."/>
            <person name="Uchiyama I."/>
            <person name="Ito T."/>
            <person name="Fujiyama A."/>
            <person name="Inagaki F."/>
            <person name="Takami H."/>
        </authorList>
    </citation>
    <scope>NUCLEOTIDE SEQUENCE</scope>
    <source>
        <strain evidence="1">Expedition CK06-06</strain>
    </source>
</reference>
<dbReference type="EMBL" id="BARU01049389">
    <property type="protein sequence ID" value="GAH92919.1"/>
    <property type="molecule type" value="Genomic_DNA"/>
</dbReference>
<dbReference type="AlphaFoldDB" id="X1KRZ1"/>
<name>X1KRZ1_9ZZZZ</name>